<feature type="compositionally biased region" description="Polar residues" evidence="11">
    <location>
        <begin position="226"/>
        <end position="237"/>
    </location>
</feature>
<name>T1FM96_HELRO</name>
<reference evidence="14 16" key="2">
    <citation type="journal article" date="2013" name="Nature">
        <title>Insights into bilaterian evolution from three spiralian genomes.</title>
        <authorList>
            <person name="Simakov O."/>
            <person name="Marletaz F."/>
            <person name="Cho S.J."/>
            <person name="Edsinger-Gonzales E."/>
            <person name="Havlak P."/>
            <person name="Hellsten U."/>
            <person name="Kuo D.H."/>
            <person name="Larsson T."/>
            <person name="Lv J."/>
            <person name="Arendt D."/>
            <person name="Savage R."/>
            <person name="Osoegawa K."/>
            <person name="de Jong P."/>
            <person name="Grimwood J."/>
            <person name="Chapman J.A."/>
            <person name="Shapiro H."/>
            <person name="Aerts A."/>
            <person name="Otillar R.P."/>
            <person name="Terry A.Y."/>
            <person name="Boore J.L."/>
            <person name="Grigoriev I.V."/>
            <person name="Lindberg D.R."/>
            <person name="Seaver E.C."/>
            <person name="Weisblat D.A."/>
            <person name="Putnam N.H."/>
            <person name="Rokhsar D.S."/>
        </authorList>
    </citation>
    <scope>NUCLEOTIDE SEQUENCE</scope>
</reference>
<organism evidence="15 16">
    <name type="scientific">Helobdella robusta</name>
    <name type="common">Californian leech</name>
    <dbReference type="NCBI Taxonomy" id="6412"/>
    <lineage>
        <taxon>Eukaryota</taxon>
        <taxon>Metazoa</taxon>
        <taxon>Spiralia</taxon>
        <taxon>Lophotrochozoa</taxon>
        <taxon>Annelida</taxon>
        <taxon>Clitellata</taxon>
        <taxon>Hirudinea</taxon>
        <taxon>Rhynchobdellida</taxon>
        <taxon>Glossiphoniidae</taxon>
        <taxon>Helobdella</taxon>
    </lineage>
</organism>
<gene>
    <name evidence="15" type="primary">20209945</name>
    <name evidence="14" type="ORF">HELRODRAFT_185005</name>
</gene>
<feature type="domain" description="Peripheral subunit-binding (PSBD)" evidence="13">
    <location>
        <begin position="161"/>
        <end position="198"/>
    </location>
</feature>
<reference evidence="16" key="1">
    <citation type="submission" date="2012-12" db="EMBL/GenBank/DDBJ databases">
        <authorList>
            <person name="Hellsten U."/>
            <person name="Grimwood J."/>
            <person name="Chapman J.A."/>
            <person name="Shapiro H."/>
            <person name="Aerts A."/>
            <person name="Otillar R.P."/>
            <person name="Terry A.Y."/>
            <person name="Boore J.L."/>
            <person name="Simakov O."/>
            <person name="Marletaz F."/>
            <person name="Cho S.-J."/>
            <person name="Edsinger-Gonzales E."/>
            <person name="Havlak P."/>
            <person name="Kuo D.-H."/>
            <person name="Larsson T."/>
            <person name="Lv J."/>
            <person name="Arendt D."/>
            <person name="Savage R."/>
            <person name="Osoegawa K."/>
            <person name="de Jong P."/>
            <person name="Lindberg D.R."/>
            <person name="Seaver E.C."/>
            <person name="Weisblat D.A."/>
            <person name="Putnam N.H."/>
            <person name="Grigoriev I.V."/>
            <person name="Rokhsar D.S."/>
        </authorList>
    </citation>
    <scope>NUCLEOTIDE SEQUENCE</scope>
</reference>
<dbReference type="PROSITE" id="PS51826">
    <property type="entry name" value="PSBD"/>
    <property type="match status" value="1"/>
</dbReference>
<comment type="cofactor">
    <cofactor evidence="1 10">
        <name>(R)-lipoate</name>
        <dbReference type="ChEBI" id="CHEBI:83088"/>
    </cofactor>
</comment>
<evidence type="ECO:0000256" key="11">
    <source>
        <dbReference type="SAM" id="MobiDB-lite"/>
    </source>
</evidence>
<dbReference type="AlphaFoldDB" id="T1FM96"/>
<sequence>MVKCRTTPRPSLNGVFLIPTTNHILLPHKSYSVKTEKSPTKIVQFKLSDIGEGIREVLLKEWFITEGDKVAQFDSICEVQSDKASVTITSRYDGIVRKLYHAVDDTALVGQPLVDIEVEGNLEGLSTNDNITSSSSSSSSDSDDDVIEAKDGLKKEERKVIATPAVRHLASVKKVDLYKVTGSGKHGRILKEDIFAYLKSLETAAIEVNPPSTTTTKQPLPPPTTASISLPTSTTSVTRPDPVLPLISRSVEAPKDRVEVISGMKKAMVASMTAANSVPHFSLCDEVNVSELVHMKPFMKETARKYGVKFSYTSLFVKAASLALLHYPILNSSVDEECKNVIYKGSHNIGVAMDSPNGLIVPNIKNVGQLNVLEVASELSRLMQLAASGKLGLADLTGGTFTLSNVGMIGGTYTKPVIFVPEVVIGALGSITKVPRYDGEGKVVPAHVMNISWSADHRVIDGATLARFSNLWKSYLENPVSFLLHLR</sequence>
<evidence type="ECO:0000256" key="9">
    <source>
        <dbReference type="ARBA" id="ARBA00051775"/>
    </source>
</evidence>
<evidence type="ECO:0000256" key="7">
    <source>
        <dbReference type="ARBA" id="ARBA00023128"/>
    </source>
</evidence>
<dbReference type="InterPro" id="IPR003016">
    <property type="entry name" value="2-oxoA_DH_lipoyl-BS"/>
</dbReference>
<dbReference type="GO" id="GO:0005739">
    <property type="term" value="C:mitochondrion"/>
    <property type="evidence" value="ECO:0000318"/>
    <property type="project" value="GO_Central"/>
</dbReference>
<evidence type="ECO:0000256" key="8">
    <source>
        <dbReference type="ARBA" id="ARBA00023315"/>
    </source>
</evidence>
<comment type="subcellular location">
    <subcellularLocation>
        <location evidence="2">Mitochondrion matrix</location>
    </subcellularLocation>
</comment>
<dbReference type="Pfam" id="PF00198">
    <property type="entry name" value="2-oxoacid_dh"/>
    <property type="match status" value="1"/>
</dbReference>
<dbReference type="HOGENOM" id="CLU_016733_10_0_1"/>
<dbReference type="EnsemblMetazoa" id="HelroT185005">
    <property type="protein sequence ID" value="HelroP185005"/>
    <property type="gene ID" value="HelroG185005"/>
</dbReference>
<proteinExistence type="inferred from homology"/>
<keyword evidence="7" id="KW-0496">Mitochondrion</keyword>
<dbReference type="InterPro" id="IPR011053">
    <property type="entry name" value="Single_hybrid_motif"/>
</dbReference>
<dbReference type="Gene3D" id="3.30.559.10">
    <property type="entry name" value="Chloramphenicol acetyltransferase-like domain"/>
    <property type="match status" value="1"/>
</dbReference>
<dbReference type="Pfam" id="PF02817">
    <property type="entry name" value="E3_binding"/>
    <property type="match status" value="1"/>
</dbReference>
<dbReference type="KEGG" id="hro:HELRODRAFT_185005"/>
<dbReference type="GO" id="GO:0160157">
    <property type="term" value="C:branched-chain alpha-ketoacid dehydrogenase complex"/>
    <property type="evidence" value="ECO:0000318"/>
    <property type="project" value="GO_Central"/>
</dbReference>
<dbReference type="FunFam" id="3.30.559.10:FF:000027">
    <property type="entry name" value="Dihydrolipoamide acetyltransferase component of pyruvate dehydrogenase complex"/>
    <property type="match status" value="1"/>
</dbReference>
<dbReference type="PROSITE" id="PS50968">
    <property type="entry name" value="BIOTINYL_LIPOYL"/>
    <property type="match status" value="1"/>
</dbReference>
<dbReference type="PROSITE" id="PS00189">
    <property type="entry name" value="LIPOYL"/>
    <property type="match status" value="1"/>
</dbReference>
<keyword evidence="8 10" id="KW-0012">Acyltransferase</keyword>
<dbReference type="GO" id="GO:0005759">
    <property type="term" value="C:mitochondrial matrix"/>
    <property type="evidence" value="ECO:0007669"/>
    <property type="project" value="UniProtKB-SubCell"/>
</dbReference>
<dbReference type="FunFam" id="4.10.320.10:FF:000002">
    <property type="entry name" value="Dihydrolipoamide acetyltransferase component of pyruvate dehydrogenase complex"/>
    <property type="match status" value="1"/>
</dbReference>
<dbReference type="SUPFAM" id="SSF47005">
    <property type="entry name" value="Peripheral subunit-binding domain of 2-oxo acid dehydrogenase complex"/>
    <property type="match status" value="1"/>
</dbReference>
<dbReference type="CTD" id="20209945"/>
<evidence type="ECO:0000256" key="1">
    <source>
        <dbReference type="ARBA" id="ARBA00001938"/>
    </source>
</evidence>
<keyword evidence="16" id="KW-1185">Reference proteome</keyword>
<evidence type="ECO:0000256" key="6">
    <source>
        <dbReference type="ARBA" id="ARBA00022946"/>
    </source>
</evidence>
<evidence type="ECO:0000259" key="13">
    <source>
        <dbReference type="PROSITE" id="PS51826"/>
    </source>
</evidence>
<keyword evidence="6" id="KW-0809">Transit peptide</keyword>
<dbReference type="InterPro" id="IPR023213">
    <property type="entry name" value="CAT-like_dom_sf"/>
</dbReference>
<dbReference type="FunFam" id="2.40.50.100:FF:000013">
    <property type="entry name" value="Dihydrolipoamide acetyltransferase component of pyruvate dehydrogenase complex"/>
    <property type="match status" value="1"/>
</dbReference>
<dbReference type="RefSeq" id="XP_009020035.1">
    <property type="nucleotide sequence ID" value="XM_009021787.1"/>
</dbReference>
<accession>T1FM96</accession>
<dbReference type="FunCoup" id="T1FM96">
    <property type="interactions" value="1673"/>
</dbReference>
<evidence type="ECO:0000256" key="10">
    <source>
        <dbReference type="RuleBase" id="RU003423"/>
    </source>
</evidence>
<feature type="domain" description="Lipoyl-binding" evidence="12">
    <location>
        <begin position="42"/>
        <end position="117"/>
    </location>
</feature>
<dbReference type="Gene3D" id="2.40.50.100">
    <property type="match status" value="1"/>
</dbReference>
<evidence type="ECO:0000313" key="14">
    <source>
        <dbReference type="EMBL" id="ESO02627.1"/>
    </source>
</evidence>
<dbReference type="GO" id="GO:0043754">
    <property type="term" value="F:dihydrolipoamide branched chain acyltransferase activity"/>
    <property type="evidence" value="ECO:0007669"/>
    <property type="project" value="UniProtKB-EC"/>
</dbReference>
<comment type="similarity">
    <text evidence="3 10">Belongs to the 2-oxoacid dehydrogenase family.</text>
</comment>
<evidence type="ECO:0000313" key="15">
    <source>
        <dbReference type="EnsemblMetazoa" id="HelroP185005"/>
    </source>
</evidence>
<dbReference type="InterPro" id="IPR000089">
    <property type="entry name" value="Biotin_lipoyl"/>
</dbReference>
<reference evidence="15" key="3">
    <citation type="submission" date="2015-06" db="UniProtKB">
        <authorList>
            <consortium name="EnsemblMetazoa"/>
        </authorList>
    </citation>
    <scope>IDENTIFICATION</scope>
</reference>
<feature type="region of interest" description="Disordered" evidence="11">
    <location>
        <begin position="126"/>
        <end position="148"/>
    </location>
</feature>
<dbReference type="OrthoDB" id="202158at2759"/>
<dbReference type="InterPro" id="IPR004167">
    <property type="entry name" value="PSBD"/>
</dbReference>
<comment type="catalytic activity">
    <reaction evidence="9">
        <text>N(6)-[(R)-dihydrolipoyl]-L-lysyl-[protein] + 2-methylpropanoyl-CoA = N(6)-[(R)-S(8)-2-methylpropanoyldihydrolipoyl]-L-lysyl-[protein] + CoA</text>
        <dbReference type="Rhea" id="RHEA:18865"/>
        <dbReference type="Rhea" id="RHEA-COMP:10475"/>
        <dbReference type="Rhea" id="RHEA-COMP:10497"/>
        <dbReference type="ChEBI" id="CHEBI:57287"/>
        <dbReference type="ChEBI" id="CHEBI:57338"/>
        <dbReference type="ChEBI" id="CHEBI:83100"/>
        <dbReference type="ChEBI" id="CHEBI:83142"/>
        <dbReference type="EC" id="2.3.1.168"/>
    </reaction>
    <physiologicalReaction direction="left-to-right" evidence="9">
        <dbReference type="Rhea" id="RHEA:18866"/>
    </physiologicalReaction>
</comment>
<dbReference type="STRING" id="6412.T1FM96"/>
<dbReference type="OMA" id="MPFCIKA"/>
<dbReference type="EMBL" id="KB096742">
    <property type="protein sequence ID" value="ESO02627.1"/>
    <property type="molecule type" value="Genomic_DNA"/>
</dbReference>
<evidence type="ECO:0000256" key="2">
    <source>
        <dbReference type="ARBA" id="ARBA00004305"/>
    </source>
</evidence>
<dbReference type="Pfam" id="PF00364">
    <property type="entry name" value="Biotin_lipoyl"/>
    <property type="match status" value="1"/>
</dbReference>
<dbReference type="InterPro" id="IPR001078">
    <property type="entry name" value="2-oxoacid_DH_actylTfrase"/>
</dbReference>
<dbReference type="SUPFAM" id="SSF51230">
    <property type="entry name" value="Single hybrid motif"/>
    <property type="match status" value="1"/>
</dbReference>
<dbReference type="PANTHER" id="PTHR43178">
    <property type="entry name" value="DIHYDROLIPOAMIDE ACETYLTRANSFERASE COMPONENT OF PYRUVATE DEHYDROGENASE COMPLEX"/>
    <property type="match status" value="1"/>
</dbReference>
<dbReference type="CDD" id="cd06849">
    <property type="entry name" value="lipoyl_domain"/>
    <property type="match status" value="1"/>
</dbReference>
<dbReference type="GeneID" id="20209945"/>
<evidence type="ECO:0000256" key="4">
    <source>
        <dbReference type="ARBA" id="ARBA00022679"/>
    </source>
</evidence>
<feature type="region of interest" description="Disordered" evidence="11">
    <location>
        <begin position="210"/>
        <end position="237"/>
    </location>
</feature>
<dbReference type="SUPFAM" id="SSF52777">
    <property type="entry name" value="CoA-dependent acyltransferases"/>
    <property type="match status" value="1"/>
</dbReference>
<dbReference type="Proteomes" id="UP000015101">
    <property type="component" value="Unassembled WGS sequence"/>
</dbReference>
<keyword evidence="5 10" id="KW-0450">Lipoyl</keyword>
<dbReference type="EC" id="2.3.1.-" evidence="10"/>
<evidence type="ECO:0000256" key="5">
    <source>
        <dbReference type="ARBA" id="ARBA00022823"/>
    </source>
</evidence>
<evidence type="ECO:0000259" key="12">
    <source>
        <dbReference type="PROSITE" id="PS50968"/>
    </source>
</evidence>
<keyword evidence="4 10" id="KW-0808">Transferase</keyword>
<dbReference type="InterPro" id="IPR036625">
    <property type="entry name" value="E3-bd_dom_sf"/>
</dbReference>
<dbReference type="InParanoid" id="T1FM96"/>
<protein>
    <recommendedName>
        <fullName evidence="10">Dihydrolipoamide acetyltransferase component of pyruvate dehydrogenase complex</fullName>
        <ecNumber evidence="10">2.3.1.-</ecNumber>
    </recommendedName>
</protein>
<dbReference type="InterPro" id="IPR050743">
    <property type="entry name" value="2-oxoacid_DH_E2_comp"/>
</dbReference>
<evidence type="ECO:0000256" key="3">
    <source>
        <dbReference type="ARBA" id="ARBA00007317"/>
    </source>
</evidence>
<dbReference type="EMBL" id="AMQM01000970">
    <property type="status" value="NOT_ANNOTATED_CDS"/>
    <property type="molecule type" value="Genomic_DNA"/>
</dbReference>
<dbReference type="eggNOG" id="KOG0558">
    <property type="taxonomic scope" value="Eukaryota"/>
</dbReference>
<dbReference type="GO" id="GO:0005829">
    <property type="term" value="C:cytosol"/>
    <property type="evidence" value="ECO:0007669"/>
    <property type="project" value="UniProtKB-ARBA"/>
</dbReference>
<dbReference type="PANTHER" id="PTHR43178:SF5">
    <property type="entry name" value="LIPOAMIDE ACYLTRANSFERASE COMPONENT OF BRANCHED-CHAIN ALPHA-KETO ACID DEHYDROGENASE COMPLEX, MITOCHONDRIAL"/>
    <property type="match status" value="1"/>
</dbReference>
<dbReference type="Gene3D" id="4.10.320.10">
    <property type="entry name" value="E3-binding domain"/>
    <property type="match status" value="1"/>
</dbReference>
<evidence type="ECO:0000313" key="16">
    <source>
        <dbReference type="Proteomes" id="UP000015101"/>
    </source>
</evidence>